<keyword evidence="2" id="KW-1185">Reference proteome</keyword>
<organism evidence="1 2">
    <name type="scientific">Elysia crispata</name>
    <name type="common">lettuce slug</name>
    <dbReference type="NCBI Taxonomy" id="231223"/>
    <lineage>
        <taxon>Eukaryota</taxon>
        <taxon>Metazoa</taxon>
        <taxon>Spiralia</taxon>
        <taxon>Lophotrochozoa</taxon>
        <taxon>Mollusca</taxon>
        <taxon>Gastropoda</taxon>
        <taxon>Heterobranchia</taxon>
        <taxon>Euthyneura</taxon>
        <taxon>Panpulmonata</taxon>
        <taxon>Sacoglossa</taxon>
        <taxon>Placobranchoidea</taxon>
        <taxon>Plakobranchidae</taxon>
        <taxon>Elysia</taxon>
    </lineage>
</organism>
<accession>A0AAE0ZQC1</accession>
<dbReference type="EMBL" id="JAWDGP010003545">
    <property type="protein sequence ID" value="KAK3773358.1"/>
    <property type="molecule type" value="Genomic_DNA"/>
</dbReference>
<gene>
    <name evidence="1" type="ORF">RRG08_023238</name>
</gene>
<name>A0AAE0ZQC1_9GAST</name>
<sequence length="106" mass="12122">MIDDTEGVSDKTLEIVLENEKGGKDRTLVSLLGDTYITRYLVFVNWSRRFYILGTRQETYPSCWKSDRWSNPGVLLKLKALEMSPLAKVMQLPRAHYVLGGNLGEK</sequence>
<evidence type="ECO:0000313" key="2">
    <source>
        <dbReference type="Proteomes" id="UP001283361"/>
    </source>
</evidence>
<reference evidence="1" key="1">
    <citation type="journal article" date="2023" name="G3 (Bethesda)">
        <title>A reference genome for the long-term kleptoplast-retaining sea slug Elysia crispata morphotype clarki.</title>
        <authorList>
            <person name="Eastman K.E."/>
            <person name="Pendleton A.L."/>
            <person name="Shaikh M.A."/>
            <person name="Suttiyut T."/>
            <person name="Ogas R."/>
            <person name="Tomko P."/>
            <person name="Gavelis G."/>
            <person name="Widhalm J.R."/>
            <person name="Wisecaver J.H."/>
        </authorList>
    </citation>
    <scope>NUCLEOTIDE SEQUENCE</scope>
    <source>
        <strain evidence="1">ECLA1</strain>
    </source>
</reference>
<comment type="caution">
    <text evidence="1">The sequence shown here is derived from an EMBL/GenBank/DDBJ whole genome shotgun (WGS) entry which is preliminary data.</text>
</comment>
<dbReference type="Proteomes" id="UP001283361">
    <property type="component" value="Unassembled WGS sequence"/>
</dbReference>
<proteinExistence type="predicted"/>
<evidence type="ECO:0000313" key="1">
    <source>
        <dbReference type="EMBL" id="KAK3773358.1"/>
    </source>
</evidence>
<protein>
    <submittedName>
        <fullName evidence="1">Uncharacterized protein</fullName>
    </submittedName>
</protein>
<dbReference type="AlphaFoldDB" id="A0AAE0ZQC1"/>